<comment type="caution">
    <text evidence="2">The sequence shown here is derived from an EMBL/GenBank/DDBJ whole genome shotgun (WGS) entry which is preliminary data.</text>
</comment>
<dbReference type="Proteomes" id="UP000656548">
    <property type="component" value="Unassembled WGS sequence"/>
</dbReference>
<keyword evidence="1" id="KW-0472">Membrane</keyword>
<organism evidence="2 3">
    <name type="scientific">Amycolatopsis roodepoortensis</name>
    <dbReference type="NCBI Taxonomy" id="700274"/>
    <lineage>
        <taxon>Bacteria</taxon>
        <taxon>Bacillati</taxon>
        <taxon>Actinomycetota</taxon>
        <taxon>Actinomycetes</taxon>
        <taxon>Pseudonocardiales</taxon>
        <taxon>Pseudonocardiaceae</taxon>
        <taxon>Amycolatopsis</taxon>
    </lineage>
</organism>
<sequence>MTESFVDPTIHEEVATPLIGKLSIFEQRATALAVFWMAYFVVCLMVSEDPRFEVLSPLALAAFYGIPACLYAAWLWKSRRRSAAKTGLREATATVRPGWLYPRIDVYLERDYKLLQTRRSLRIAPRFKGLEKVPVFIGGEGTDMIVIFPRGRFSKDTLYAVPVKEIEPDTA</sequence>
<proteinExistence type="predicted"/>
<name>A0ABR9KY83_9PSEU</name>
<feature type="transmembrane region" description="Helical" evidence="1">
    <location>
        <begin position="54"/>
        <end position="76"/>
    </location>
</feature>
<accession>A0ABR9KY83</accession>
<evidence type="ECO:0008006" key="4">
    <source>
        <dbReference type="Google" id="ProtNLM"/>
    </source>
</evidence>
<keyword evidence="3" id="KW-1185">Reference proteome</keyword>
<protein>
    <recommendedName>
        <fullName evidence="4">PH domain-containing protein</fullName>
    </recommendedName>
</protein>
<feature type="transmembrane region" description="Helical" evidence="1">
    <location>
        <begin position="29"/>
        <end position="48"/>
    </location>
</feature>
<dbReference type="EMBL" id="JADBEJ010000001">
    <property type="protein sequence ID" value="MBE1573324.1"/>
    <property type="molecule type" value="Genomic_DNA"/>
</dbReference>
<dbReference type="RefSeq" id="WP_192741161.1">
    <property type="nucleotide sequence ID" value="NZ_JADBEJ010000001.1"/>
</dbReference>
<evidence type="ECO:0000313" key="2">
    <source>
        <dbReference type="EMBL" id="MBE1573324.1"/>
    </source>
</evidence>
<evidence type="ECO:0000313" key="3">
    <source>
        <dbReference type="Proteomes" id="UP000656548"/>
    </source>
</evidence>
<gene>
    <name evidence="2" type="ORF">H4W30_000353</name>
</gene>
<keyword evidence="1" id="KW-1133">Transmembrane helix</keyword>
<evidence type="ECO:0000256" key="1">
    <source>
        <dbReference type="SAM" id="Phobius"/>
    </source>
</evidence>
<reference evidence="2 3" key="1">
    <citation type="submission" date="2020-10" db="EMBL/GenBank/DDBJ databases">
        <title>Sequencing the genomes of 1000 actinobacteria strains.</title>
        <authorList>
            <person name="Klenk H.-P."/>
        </authorList>
    </citation>
    <scope>NUCLEOTIDE SEQUENCE [LARGE SCALE GENOMIC DNA]</scope>
    <source>
        <strain evidence="2 3">DSM 46661</strain>
    </source>
</reference>
<keyword evidence="1" id="KW-0812">Transmembrane</keyword>